<protein>
    <submittedName>
        <fullName evidence="1">Uncharacterized protein</fullName>
    </submittedName>
</protein>
<gene>
    <name evidence="1" type="ORF">Ac3_180</name>
</gene>
<reference evidence="2" key="1">
    <citation type="submission" date="2018-06" db="EMBL/GenBank/DDBJ databases">
        <title>Whole genome analysis of phage vB_ApiM_fHyAci03 infecting Acinetobacter pittii.</title>
        <authorList>
            <person name="Kiljunen S."/>
            <person name="Wicklund A."/>
            <person name="Skurnik M."/>
        </authorList>
    </citation>
    <scope>NUCLEOTIDE SEQUENCE [LARGE SCALE GENOMIC DNA]</scope>
</reference>
<sequence>MITIELVEIFKECHSNFEAFKEKYAKNYSYVAAHFAYRLIFRQHQTCLVLANKVIRNGIRDEVIAILDNVPTEFKQDVHVLVTRISVGTSTVFFSPEDPNHIRGRSPTLVYTSSHELWTVLAPLRLEVLDGIPNLFHKKNNKNDY</sequence>
<keyword evidence="2" id="KW-1185">Reference proteome</keyword>
<accession>A0A345AV08</accession>
<dbReference type="Proteomes" id="UP000255697">
    <property type="component" value="Segment"/>
</dbReference>
<evidence type="ECO:0000313" key="2">
    <source>
        <dbReference type="Proteomes" id="UP000255697"/>
    </source>
</evidence>
<evidence type="ECO:0000313" key="1">
    <source>
        <dbReference type="EMBL" id="AXF40741.1"/>
    </source>
</evidence>
<organism evidence="1 2">
    <name type="scientific">Acinetobacter phage vB_ApiM_fHyAci03</name>
    <dbReference type="NCBI Taxonomy" id="2269366"/>
    <lineage>
        <taxon>Viruses</taxon>
        <taxon>Duplodnaviria</taxon>
        <taxon>Heunggongvirae</taxon>
        <taxon>Uroviricota</taxon>
        <taxon>Caudoviricetes</taxon>
        <taxon>Pantevenvirales</taxon>
        <taxon>Straboviridae</taxon>
        <taxon>Twarogvirinae</taxon>
        <taxon>Lazarusvirus</taxon>
        <taxon>Lazarusvirus fhyacithree</taxon>
    </lineage>
</organism>
<name>A0A345AV08_9CAUD</name>
<dbReference type="EMBL" id="MH460829">
    <property type="protein sequence ID" value="AXF40741.1"/>
    <property type="molecule type" value="Genomic_DNA"/>
</dbReference>
<proteinExistence type="predicted"/>